<protein>
    <submittedName>
        <fullName evidence="3">AMP-binding protein</fullName>
    </submittedName>
</protein>
<dbReference type="AlphaFoldDB" id="A0A5M3WHJ8"/>
<dbReference type="OrthoDB" id="9803968at2"/>
<dbReference type="InterPro" id="IPR020845">
    <property type="entry name" value="AMP-binding_CS"/>
</dbReference>
<dbReference type="CDD" id="cd04433">
    <property type="entry name" value="AFD_class_I"/>
    <property type="match status" value="1"/>
</dbReference>
<dbReference type="InterPro" id="IPR000873">
    <property type="entry name" value="AMP-dep_synth/lig_dom"/>
</dbReference>
<proteinExistence type="predicted"/>
<sequence length="559" mass="61279">MHMRRADTKSVTVVTLQQIHVDPDLTFPVFLRAITEQHGDRTALVFGDESWTYRRLYEEVTKFEAALIGLGAGKGTRVALLMGGRPEWVVACFATMSIGAVCIPLSTYEPAVKRHQLLRHADASILILQDRLLRHAYLDDLVEAFPGLAGSEPFYDPRLPYLRHVVHVGDGAVGGQVIGWDDLLARAPGLSPEYLRALEDEIHPTDDSLVIYTSGTSGPSKGVIHTHRSVRVQFDRLPDMFSLRPDDVIWGTYPLFWSAGVAWVLGSAIASGATLVMQEWFDPAEAVRLIEKCGITVIHVTPPQLTQIEEVLDENPADLSSLRIFPRAALAGYTDLPPDRPFGGASLGLTEALTLAAAIPWDSPVELRTSTHGRPLPGMRFKIVDQETGEELPPNTFGEIVFKGTGLMRGYHKVFPEDYLDAEGFYHTNDGGYLDEDGYLHWTGRMSAIIRTNAANVSPGEVESALYENPDVRITSVIGVPDAAVGEAIVAVVVPRDGASLTEDGVKAYLKDRLASYKIPRQIFFVEESDLQMTATSKPVLSHVKALVDARLSGSKVGY</sequence>
<dbReference type="PROSITE" id="PS00455">
    <property type="entry name" value="AMP_BINDING"/>
    <property type="match status" value="1"/>
</dbReference>
<evidence type="ECO:0000313" key="4">
    <source>
        <dbReference type="Proteomes" id="UP000331127"/>
    </source>
</evidence>
<dbReference type="Pfam" id="PF00501">
    <property type="entry name" value="AMP-binding"/>
    <property type="match status" value="1"/>
</dbReference>
<name>A0A5M3WHJ8_9ACTN</name>
<dbReference type="GO" id="GO:0016405">
    <property type="term" value="F:CoA-ligase activity"/>
    <property type="evidence" value="ECO:0007669"/>
    <property type="project" value="TreeGrafter"/>
</dbReference>
<evidence type="ECO:0000259" key="2">
    <source>
        <dbReference type="Pfam" id="PF13193"/>
    </source>
</evidence>
<dbReference type="Gene3D" id="3.30.300.30">
    <property type="match status" value="1"/>
</dbReference>
<dbReference type="InterPro" id="IPR042099">
    <property type="entry name" value="ANL_N_sf"/>
</dbReference>
<dbReference type="Proteomes" id="UP000331127">
    <property type="component" value="Unassembled WGS sequence"/>
</dbReference>
<gene>
    <name evidence="3" type="ORF">Amac_020500</name>
</gene>
<dbReference type="InterPro" id="IPR025110">
    <property type="entry name" value="AMP-bd_C"/>
</dbReference>
<dbReference type="EMBL" id="BLAE01000010">
    <property type="protein sequence ID" value="GES08454.1"/>
    <property type="molecule type" value="Genomic_DNA"/>
</dbReference>
<organism evidence="3 4">
    <name type="scientific">Acrocarpospora macrocephala</name>
    <dbReference type="NCBI Taxonomy" id="150177"/>
    <lineage>
        <taxon>Bacteria</taxon>
        <taxon>Bacillati</taxon>
        <taxon>Actinomycetota</taxon>
        <taxon>Actinomycetes</taxon>
        <taxon>Streptosporangiales</taxon>
        <taxon>Streptosporangiaceae</taxon>
        <taxon>Acrocarpospora</taxon>
    </lineage>
</organism>
<dbReference type="PANTHER" id="PTHR24096">
    <property type="entry name" value="LONG-CHAIN-FATTY-ACID--COA LIGASE"/>
    <property type="match status" value="1"/>
</dbReference>
<feature type="domain" description="AMP-binding enzyme C-terminal" evidence="2">
    <location>
        <begin position="461"/>
        <end position="538"/>
    </location>
</feature>
<dbReference type="InterPro" id="IPR045851">
    <property type="entry name" value="AMP-bd_C_sf"/>
</dbReference>
<keyword evidence="4" id="KW-1185">Reference proteome</keyword>
<accession>A0A5M3WHJ8</accession>
<evidence type="ECO:0000259" key="1">
    <source>
        <dbReference type="Pfam" id="PF00501"/>
    </source>
</evidence>
<dbReference type="Gene3D" id="3.40.50.12780">
    <property type="entry name" value="N-terminal domain of ligase-like"/>
    <property type="match status" value="1"/>
</dbReference>
<dbReference type="Pfam" id="PF13193">
    <property type="entry name" value="AMP-binding_C"/>
    <property type="match status" value="1"/>
</dbReference>
<comment type="caution">
    <text evidence="3">The sequence shown here is derived from an EMBL/GenBank/DDBJ whole genome shotgun (WGS) entry which is preliminary data.</text>
</comment>
<reference evidence="3 4" key="1">
    <citation type="submission" date="2019-10" db="EMBL/GenBank/DDBJ databases">
        <title>Whole genome shotgun sequence of Acrocarpospora macrocephala NBRC 16266.</title>
        <authorList>
            <person name="Ichikawa N."/>
            <person name="Kimura A."/>
            <person name="Kitahashi Y."/>
            <person name="Komaki H."/>
            <person name="Oguchi A."/>
        </authorList>
    </citation>
    <scope>NUCLEOTIDE SEQUENCE [LARGE SCALE GENOMIC DNA]</scope>
    <source>
        <strain evidence="3 4">NBRC 16266</strain>
    </source>
</reference>
<evidence type="ECO:0000313" key="3">
    <source>
        <dbReference type="EMBL" id="GES08454.1"/>
    </source>
</evidence>
<dbReference type="SUPFAM" id="SSF56801">
    <property type="entry name" value="Acetyl-CoA synthetase-like"/>
    <property type="match status" value="1"/>
</dbReference>
<feature type="domain" description="AMP-dependent synthetase/ligase" evidence="1">
    <location>
        <begin position="35"/>
        <end position="412"/>
    </location>
</feature>